<comment type="caution">
    <text evidence="1">The sequence shown here is derived from an EMBL/GenBank/DDBJ whole genome shotgun (WGS) entry which is preliminary data.</text>
</comment>
<gene>
    <name evidence="1" type="ORF">B9G39_03300</name>
</gene>
<dbReference type="Proteomes" id="UP000257039">
    <property type="component" value="Unassembled WGS sequence"/>
</dbReference>
<dbReference type="SUPFAM" id="SSF53474">
    <property type="entry name" value="alpha/beta-Hydrolases"/>
    <property type="match status" value="1"/>
</dbReference>
<evidence type="ECO:0008006" key="3">
    <source>
        <dbReference type="Google" id="ProtNLM"/>
    </source>
</evidence>
<organism evidence="1 2">
    <name type="scientific">Zooshikella ganghwensis</name>
    <dbReference type="NCBI Taxonomy" id="202772"/>
    <lineage>
        <taxon>Bacteria</taxon>
        <taxon>Pseudomonadati</taxon>
        <taxon>Pseudomonadota</taxon>
        <taxon>Gammaproteobacteria</taxon>
        <taxon>Oceanospirillales</taxon>
        <taxon>Zooshikellaceae</taxon>
        <taxon>Zooshikella</taxon>
    </lineage>
</organism>
<protein>
    <recommendedName>
        <fullName evidence="3">Alpha/beta hydrolase</fullName>
    </recommendedName>
</protein>
<name>A0A4P9VJ94_9GAMM</name>
<dbReference type="AlphaFoldDB" id="A0A4P9VJ94"/>
<accession>A0A4P9VJ94</accession>
<dbReference type="Gene3D" id="3.40.50.1820">
    <property type="entry name" value="alpha/beta hydrolase"/>
    <property type="match status" value="1"/>
</dbReference>
<evidence type="ECO:0000313" key="2">
    <source>
        <dbReference type="Proteomes" id="UP000257039"/>
    </source>
</evidence>
<reference evidence="1 2" key="1">
    <citation type="submission" date="2017-04" db="EMBL/GenBank/DDBJ databases">
        <title>Draft genome sequence of Zooshikella ganghwensis VG4 isolated from Red Sea sediments.</title>
        <authorList>
            <person name="Rehman Z."/>
            <person name="Alam I."/>
            <person name="Kamau A."/>
            <person name="Bajic V."/>
            <person name="Leiknes T."/>
        </authorList>
    </citation>
    <scope>NUCLEOTIDE SEQUENCE [LARGE SCALE GENOMIC DNA]</scope>
    <source>
        <strain evidence="1 2">VG4</strain>
    </source>
</reference>
<dbReference type="InterPro" id="IPR029058">
    <property type="entry name" value="AB_hydrolase_fold"/>
</dbReference>
<proteinExistence type="predicted"/>
<keyword evidence="2" id="KW-1185">Reference proteome</keyword>
<sequence length="137" mass="15449">MQRKLPTRFPEYNFHNIILVGHSNGGDISAWLANKGKPYISKIVTLDNRRVTLPKTAQIQVLSIRATEYPTAESVLLTEEEQDIYHSCIIEIESSKHMDLSDYGAISVKQRVESLIKGFLSGQDCNTLKSRNIATLE</sequence>
<dbReference type="RefSeq" id="WP_094786037.1">
    <property type="nucleotide sequence ID" value="NZ_NDXW01000001.1"/>
</dbReference>
<evidence type="ECO:0000313" key="1">
    <source>
        <dbReference type="EMBL" id="RDH42549.1"/>
    </source>
</evidence>
<dbReference type="EMBL" id="NDXW01000001">
    <property type="protein sequence ID" value="RDH42549.1"/>
    <property type="molecule type" value="Genomic_DNA"/>
</dbReference>